<reference evidence="1 2" key="1">
    <citation type="journal article" date="2020" name="Phytopathology">
        <title>Genome Sequence Resources of Colletotrichum truncatum, C. plurivorum, C. musicola, and C. sojae: Four Species Pathogenic to Soybean (Glycine max).</title>
        <authorList>
            <person name="Rogerio F."/>
            <person name="Boufleur T.R."/>
            <person name="Ciampi-Guillardi M."/>
            <person name="Sukno S.A."/>
            <person name="Thon M.R."/>
            <person name="Massola Junior N.S."/>
            <person name="Baroncelli R."/>
        </authorList>
    </citation>
    <scope>NUCLEOTIDE SEQUENCE [LARGE SCALE GENOMIC DNA]</scope>
    <source>
        <strain evidence="1 2">CMES1059</strain>
    </source>
</reference>
<organism evidence="1 2">
    <name type="scientific">Colletotrichum truncatum</name>
    <name type="common">Anthracnose fungus</name>
    <name type="synonym">Colletotrichum capsici</name>
    <dbReference type="NCBI Taxonomy" id="5467"/>
    <lineage>
        <taxon>Eukaryota</taxon>
        <taxon>Fungi</taxon>
        <taxon>Dikarya</taxon>
        <taxon>Ascomycota</taxon>
        <taxon>Pezizomycotina</taxon>
        <taxon>Sordariomycetes</taxon>
        <taxon>Hypocreomycetidae</taxon>
        <taxon>Glomerellales</taxon>
        <taxon>Glomerellaceae</taxon>
        <taxon>Colletotrichum</taxon>
        <taxon>Colletotrichum truncatum species complex</taxon>
    </lineage>
</organism>
<sequence>MSSRNQHQKKFAAPPAKSACTGCRASRVRCSGTRPCTRCLRKEETCTFVPSRRGLKSTTGSAKPDQQTPSNQVDFSRSMIDEDVLSDPFFTHNAEIDLDLEIPVGLPPLYNDDLDAFQFRDIFRGDSETDLDDFFTDLFSTPSFPRASTSDIPTATAPPLQQLTSNFYTDADVLQCYYRSLHPVFPILPPPTEEMMQERPRTSAYTASYEPASPLILALLSVLTHLPHQGHNSTLAEGAQIIDNYSSNYFARQAMDAIQAQSTSNGPHIRNTATEYHRNVPKDLEVLLACCVMSLYHYLCRGDIDEMTFLAQGAFERMKDFSPRFTMPNMDARFAEAFQRAWWMTYLSICNASILSCRPPMETIDINKVAIPYPRIDNDSKAWEQIARAEETLVAGTLLLVALVKGFKSTAAIPSFYQNIRLLDDVIRHQLSKISAEKMDGVFRERSPESHLEITFRTTARIRLLSARIKLHRYRALMNHPRILKRFEATPPLRSIGSHGVDNMGSESIRKIQKSMEMFPLTAQESGAICLESAMGISDELERLVALGIPIAPCFCSALLAGYTLLMFYHFEEFPSRANGCSAVDEEIQKGCEVGIRSTVRVLETFSAGFSYVIAVKDQLKIAATACDIAV</sequence>
<proteinExistence type="predicted"/>
<dbReference type="EMBL" id="VUJX02000003">
    <property type="protein sequence ID" value="KAL0938335.1"/>
    <property type="molecule type" value="Genomic_DNA"/>
</dbReference>
<accession>A0ACC3Z2N5</accession>
<evidence type="ECO:0000313" key="2">
    <source>
        <dbReference type="Proteomes" id="UP000805649"/>
    </source>
</evidence>
<comment type="caution">
    <text evidence="1">The sequence shown here is derived from an EMBL/GenBank/DDBJ whole genome shotgun (WGS) entry which is preliminary data.</text>
</comment>
<protein>
    <submittedName>
        <fullName evidence="1">Uncharacterized protein</fullName>
    </submittedName>
</protein>
<name>A0ACC3Z2N5_COLTU</name>
<dbReference type="Proteomes" id="UP000805649">
    <property type="component" value="Unassembled WGS sequence"/>
</dbReference>
<keyword evidence="2" id="KW-1185">Reference proteome</keyword>
<evidence type="ECO:0000313" key="1">
    <source>
        <dbReference type="EMBL" id="KAL0938335.1"/>
    </source>
</evidence>
<gene>
    <name evidence="1" type="ORF">CTRU02_204945</name>
</gene>